<comment type="catalytic activity">
    <reaction evidence="18">
        <text>a 1,2-diacyl-sn-glycero-3-phosphocholine + H2O = phosphocholine + a 1,2-diacyl-sn-glycerol + H(+)</text>
        <dbReference type="Rhea" id="RHEA:10604"/>
        <dbReference type="ChEBI" id="CHEBI:15377"/>
        <dbReference type="ChEBI" id="CHEBI:15378"/>
        <dbReference type="ChEBI" id="CHEBI:17815"/>
        <dbReference type="ChEBI" id="CHEBI:57643"/>
        <dbReference type="ChEBI" id="CHEBI:295975"/>
        <dbReference type="EC" id="3.1.4.3"/>
    </reaction>
    <physiologicalReaction direction="left-to-right" evidence="18">
        <dbReference type="Rhea" id="RHEA:10605"/>
    </physiologicalReaction>
</comment>
<keyword evidence="7" id="KW-0597">Phosphoprotein</keyword>
<proteinExistence type="inferred from homology"/>
<comment type="similarity">
    <text evidence="4">Belongs to the acid sphingomyelinase family.</text>
</comment>
<dbReference type="AlphaFoldDB" id="A0A8S3Z726"/>
<name>A0A8S3Z726_9EUPU</name>
<keyword evidence="15" id="KW-0325">Glycoprotein</keyword>
<evidence type="ECO:0000256" key="4">
    <source>
        <dbReference type="ARBA" id="ARBA00008234"/>
    </source>
</evidence>
<dbReference type="GO" id="GO:0005811">
    <property type="term" value="C:lipid droplet"/>
    <property type="evidence" value="ECO:0007669"/>
    <property type="project" value="UniProtKB-SubCell"/>
</dbReference>
<evidence type="ECO:0000256" key="1">
    <source>
        <dbReference type="ARBA" id="ARBA00004239"/>
    </source>
</evidence>
<dbReference type="OrthoDB" id="282973at2759"/>
<feature type="binding site" evidence="27">
    <location>
        <position position="139"/>
    </location>
    <ligand>
        <name>Zn(2+)</name>
        <dbReference type="ChEBI" id="CHEBI:29105"/>
        <label>1</label>
    </ligand>
</feature>
<evidence type="ECO:0000256" key="18">
    <source>
        <dbReference type="ARBA" id="ARBA00048421"/>
    </source>
</evidence>
<evidence type="ECO:0000256" key="26">
    <source>
        <dbReference type="ARBA" id="ARBA00076660"/>
    </source>
</evidence>
<evidence type="ECO:0000256" key="15">
    <source>
        <dbReference type="ARBA" id="ARBA00023180"/>
    </source>
</evidence>
<keyword evidence="13" id="KW-0443">Lipid metabolism</keyword>
<evidence type="ECO:0000256" key="16">
    <source>
        <dbReference type="ARBA" id="ARBA00023228"/>
    </source>
</evidence>
<dbReference type="FunFam" id="3.60.21.10:FF:000045">
    <property type="entry name" value="Sphingomyelin phosphodiesterase"/>
    <property type="match status" value="1"/>
</dbReference>
<evidence type="ECO:0000256" key="6">
    <source>
        <dbReference type="ARBA" id="ARBA00022525"/>
    </source>
</evidence>
<evidence type="ECO:0000256" key="5">
    <source>
        <dbReference type="ARBA" id="ARBA00012018"/>
    </source>
</evidence>
<keyword evidence="11" id="KW-0378">Hydrolase</keyword>
<feature type="domain" description="Sphingomyelin phosphodiesterase C-terminal" evidence="30">
    <location>
        <begin position="338"/>
        <end position="458"/>
    </location>
</feature>
<evidence type="ECO:0000256" key="7">
    <source>
        <dbReference type="ARBA" id="ARBA00022553"/>
    </source>
</evidence>
<evidence type="ECO:0000256" key="24">
    <source>
        <dbReference type="ARBA" id="ARBA00062722"/>
    </source>
</evidence>
<evidence type="ECO:0000256" key="9">
    <source>
        <dbReference type="ARBA" id="ARBA00022723"/>
    </source>
</evidence>
<keyword evidence="17" id="KW-0326">Glycosidase</keyword>
<evidence type="ECO:0000256" key="22">
    <source>
        <dbReference type="ARBA" id="ARBA00057858"/>
    </source>
</evidence>
<dbReference type="EMBL" id="CAJHNH020001986">
    <property type="protein sequence ID" value="CAG5125203.1"/>
    <property type="molecule type" value="Genomic_DNA"/>
</dbReference>
<protein>
    <recommendedName>
        <fullName evidence="25">Sphingomyelin phosphodiesterase</fullName>
        <ecNumber evidence="5">3.1.4.3</ecNumber>
    </recommendedName>
    <alternativeName>
        <fullName evidence="26">Acid sphingomyelinase</fullName>
    </alternativeName>
</protein>
<evidence type="ECO:0000256" key="17">
    <source>
        <dbReference type="ARBA" id="ARBA00023295"/>
    </source>
</evidence>
<dbReference type="PANTHER" id="PTHR10340:SF34">
    <property type="entry name" value="SPHINGOMYELIN PHOSPHODIESTERASE"/>
    <property type="match status" value="1"/>
</dbReference>
<comment type="catalytic activity">
    <reaction evidence="19">
        <text>N-(octadecanoyl)-sphing-4-enine-1-phosphocholine + H2O = N-octadecanoylsphing-4-enine + phosphocholine + H(+)</text>
        <dbReference type="Rhea" id="RHEA:54284"/>
        <dbReference type="ChEBI" id="CHEBI:15377"/>
        <dbReference type="ChEBI" id="CHEBI:15378"/>
        <dbReference type="ChEBI" id="CHEBI:72961"/>
        <dbReference type="ChEBI" id="CHEBI:83358"/>
        <dbReference type="ChEBI" id="CHEBI:295975"/>
    </reaction>
    <physiologicalReaction direction="left-to-right" evidence="19">
        <dbReference type="Rhea" id="RHEA:54285"/>
    </physiologicalReaction>
</comment>
<dbReference type="CDD" id="cd00842">
    <property type="entry name" value="MPP_ASMase"/>
    <property type="match status" value="1"/>
</dbReference>
<comment type="function">
    <text evidence="21">Converts sphingomyelin to ceramide. Exists as two enzymatic forms that arise from alternative trafficking of a single protein precursor, one that is targeted to the endolysosomal compartment, whereas the other is released extracellularly. However, in response to various forms of stress, lysosomal exocytosis may represent a major source of the secretory form.</text>
</comment>
<feature type="binding site" evidence="27">
    <location>
        <position position="69"/>
    </location>
    <ligand>
        <name>Zn(2+)</name>
        <dbReference type="ChEBI" id="CHEBI:29105"/>
        <label>1</label>
    </ligand>
</feature>
<keyword evidence="12 27" id="KW-0862">Zinc</keyword>
<feature type="disulfide bond" evidence="28">
    <location>
        <begin position="82"/>
        <end position="87"/>
    </location>
</feature>
<dbReference type="InterPro" id="IPR045473">
    <property type="entry name" value="ASM_C"/>
</dbReference>
<feature type="binding site" evidence="27">
    <location>
        <position position="179"/>
    </location>
    <ligand>
        <name>Zn(2+)</name>
        <dbReference type="ChEBI" id="CHEBI:29105"/>
        <label>2</label>
    </ligand>
</feature>
<sequence>PEVLTVLKELVITPEELCGRMFDDCGTPYNPLNDWNVTFPATPQPPPVQPTPPKQGSPTLRVLHLTDLHFDRDYKPGSNAKCGEPLCCREGLGALADPADGAWTFGDYRNCDTPLWTLENMLATIAQNHTFDYIIWTGDVPAHNVWNQSRQDQIDTINHAVSLILKYFPGKPVYPSLGNHESSPVNSFPPPYITGEHSISWLYDALAESWVHWLPQDAVESIKRGAYYTVTPYPGFRIISLNMNYCNNQNWWMLLNTTDPTGQLQWLITTLQNSENIGEKVHILGHIPPGQNDCLKAWSWNYYKIVNRYQNTIAGQFFGHTHKDEFEVFYDIETLQTPVGVAYIGPSVTPFSHYNMGFRFYTVDGVYNKSSYQVLDHETHYMNLTKAHIEGNITWEFEYSAKAAFNLPSLYPRDWDNLINIMKKNDTVFQQFYRFYTKSADLNPCTGDCRTSLLCEIHTGRSHDPSLCTDLFKTEEDFQKMISRKTRSC</sequence>
<keyword evidence="14 28" id="KW-1015">Disulfide bond</keyword>
<evidence type="ECO:0000256" key="10">
    <source>
        <dbReference type="ARBA" id="ARBA00022729"/>
    </source>
</evidence>
<evidence type="ECO:0000256" key="25">
    <source>
        <dbReference type="ARBA" id="ARBA00069549"/>
    </source>
</evidence>
<evidence type="ECO:0000256" key="13">
    <source>
        <dbReference type="ARBA" id="ARBA00023098"/>
    </source>
</evidence>
<keyword evidence="16" id="KW-0458">Lysosome</keyword>
<keyword evidence="6" id="KW-0964">Secreted</keyword>
<evidence type="ECO:0000256" key="12">
    <source>
        <dbReference type="ARBA" id="ARBA00022833"/>
    </source>
</evidence>
<evidence type="ECO:0000259" key="29">
    <source>
        <dbReference type="Pfam" id="PF00149"/>
    </source>
</evidence>
<evidence type="ECO:0000256" key="3">
    <source>
        <dbReference type="ARBA" id="ARBA00004502"/>
    </source>
</evidence>
<dbReference type="Pfam" id="PF00149">
    <property type="entry name" value="Metallophos"/>
    <property type="match status" value="1"/>
</dbReference>
<evidence type="ECO:0000313" key="31">
    <source>
        <dbReference type="EMBL" id="CAG5125203.1"/>
    </source>
</evidence>
<comment type="function">
    <text evidence="22">This form is generated following cleavage by CASP7 in the extracellular milieu in response to bacterial infection. It shows increased ability to convert sphingomyelin to ceramide and promotes plasma membrane repair. Plasma membrane repair by ceramide counteracts the action of gasdermin-D (GSDMD) perforin (PRF1) pores that are formed in response to bacterial infection.</text>
</comment>
<comment type="catalytic activity">
    <reaction evidence="20">
        <text>1,2-dihexadecanoyl-sn-glycero-3-phosphocholine + H2O = 1,2-dihexadecanoyl-sn-glycerol + phosphocholine + H(+)</text>
        <dbReference type="Rhea" id="RHEA:45304"/>
        <dbReference type="ChEBI" id="CHEBI:15377"/>
        <dbReference type="ChEBI" id="CHEBI:15378"/>
        <dbReference type="ChEBI" id="CHEBI:72999"/>
        <dbReference type="ChEBI" id="CHEBI:82929"/>
        <dbReference type="ChEBI" id="CHEBI:295975"/>
    </reaction>
    <physiologicalReaction direction="left-to-right" evidence="20">
        <dbReference type="Rhea" id="RHEA:45305"/>
    </physiologicalReaction>
</comment>
<evidence type="ECO:0000256" key="8">
    <source>
        <dbReference type="ARBA" id="ARBA00022677"/>
    </source>
</evidence>
<evidence type="ECO:0000256" key="19">
    <source>
        <dbReference type="ARBA" id="ARBA00051187"/>
    </source>
</evidence>
<dbReference type="GO" id="GO:0046513">
    <property type="term" value="P:ceramide biosynthetic process"/>
    <property type="evidence" value="ECO:0007669"/>
    <property type="project" value="TreeGrafter"/>
</dbReference>
<organism evidence="31 32">
    <name type="scientific">Candidula unifasciata</name>
    <dbReference type="NCBI Taxonomy" id="100452"/>
    <lineage>
        <taxon>Eukaryota</taxon>
        <taxon>Metazoa</taxon>
        <taxon>Spiralia</taxon>
        <taxon>Lophotrochozoa</taxon>
        <taxon>Mollusca</taxon>
        <taxon>Gastropoda</taxon>
        <taxon>Heterobranchia</taxon>
        <taxon>Euthyneura</taxon>
        <taxon>Panpulmonata</taxon>
        <taxon>Eupulmonata</taxon>
        <taxon>Stylommatophora</taxon>
        <taxon>Helicina</taxon>
        <taxon>Helicoidea</taxon>
        <taxon>Geomitridae</taxon>
        <taxon>Candidula</taxon>
    </lineage>
</organism>
<dbReference type="PIRSF" id="PIRSF000948">
    <property type="entry name" value="Sphingomy_PDE"/>
    <property type="match status" value="1"/>
</dbReference>
<dbReference type="InterPro" id="IPR041805">
    <property type="entry name" value="ASMase/PPN1_MPP"/>
</dbReference>
<dbReference type="Proteomes" id="UP000678393">
    <property type="component" value="Unassembled WGS sequence"/>
</dbReference>
<comment type="subunit">
    <text evidence="24">Monomer. Interacts with SORT1; the interaction is required for SMPD1 targeting to lysosomes.</text>
</comment>
<dbReference type="Pfam" id="PF19272">
    <property type="entry name" value="ASMase_C"/>
    <property type="match status" value="1"/>
</dbReference>
<feature type="binding site" evidence="27">
    <location>
        <position position="322"/>
    </location>
    <ligand>
        <name>Zn(2+)</name>
        <dbReference type="ChEBI" id="CHEBI:29105"/>
        <label>1</label>
    </ligand>
</feature>
<feature type="binding site" evidence="27">
    <location>
        <position position="286"/>
    </location>
    <ligand>
        <name>Zn(2+)</name>
        <dbReference type="ChEBI" id="CHEBI:29105"/>
        <label>2</label>
    </ligand>
</feature>
<feature type="binding site" evidence="27">
    <location>
        <position position="320"/>
    </location>
    <ligand>
        <name>Zn(2+)</name>
        <dbReference type="ChEBI" id="CHEBI:29105"/>
        <label>2</label>
    </ligand>
</feature>
<comment type="cofactor">
    <cofactor evidence="27">
        <name>Zn(2+)</name>
        <dbReference type="ChEBI" id="CHEBI:29105"/>
    </cofactor>
    <text evidence="27">Binds 2 Zn(2+) ions per subunit.</text>
</comment>
<evidence type="ECO:0000256" key="27">
    <source>
        <dbReference type="PIRSR" id="PIRSR000948-1"/>
    </source>
</evidence>
<comment type="function">
    <text evidence="23">In the lysosomes, converts sphingomyelin to ceramide. Plays an important role in the export of cholesterol from the intraendolysosomal membranes. Also has phospholipase C activities toward 1,2-diacylglycerolphosphocholine and 1,2-diacylglycerolphosphoglycerol. Modulates stress-induced apoptosis through the production of ceramide.</text>
</comment>
<comment type="subcellular location">
    <subcellularLocation>
        <location evidence="3">Lipid droplet</location>
    </subcellularLocation>
    <subcellularLocation>
        <location evidence="2">Lysosome</location>
    </subcellularLocation>
    <subcellularLocation>
        <location evidence="1">Secreted</location>
        <location evidence="1">Extracellular space</location>
    </subcellularLocation>
</comment>
<dbReference type="GO" id="GO:0005764">
    <property type="term" value="C:lysosome"/>
    <property type="evidence" value="ECO:0007669"/>
    <property type="project" value="UniProtKB-SubCell"/>
</dbReference>
<dbReference type="GO" id="GO:0006685">
    <property type="term" value="P:sphingomyelin catabolic process"/>
    <property type="evidence" value="ECO:0007669"/>
    <property type="project" value="InterPro"/>
</dbReference>
<keyword evidence="32" id="KW-1185">Reference proteome</keyword>
<feature type="disulfide bond" evidence="28">
    <location>
        <begin position="445"/>
        <end position="449"/>
    </location>
</feature>
<dbReference type="GO" id="GO:0016020">
    <property type="term" value="C:membrane"/>
    <property type="evidence" value="ECO:0007669"/>
    <property type="project" value="GOC"/>
</dbReference>
<dbReference type="SUPFAM" id="SSF56300">
    <property type="entry name" value="Metallo-dependent phosphatases"/>
    <property type="match status" value="1"/>
</dbReference>
<keyword evidence="8" id="KW-0551">Lipid droplet</keyword>
<dbReference type="PANTHER" id="PTHR10340">
    <property type="entry name" value="SPHINGOMYELIN PHOSPHODIESTERASE"/>
    <property type="match status" value="1"/>
</dbReference>
<feature type="binding site" evidence="27">
    <location>
        <position position="139"/>
    </location>
    <ligand>
        <name>Zn(2+)</name>
        <dbReference type="ChEBI" id="CHEBI:29105"/>
        <label>2</label>
    </ligand>
</feature>
<evidence type="ECO:0000256" key="11">
    <source>
        <dbReference type="ARBA" id="ARBA00022801"/>
    </source>
</evidence>
<evidence type="ECO:0000256" key="20">
    <source>
        <dbReference type="ARBA" id="ARBA00052601"/>
    </source>
</evidence>
<evidence type="ECO:0000259" key="30">
    <source>
        <dbReference type="Pfam" id="PF19272"/>
    </source>
</evidence>
<dbReference type="InterPro" id="IPR004843">
    <property type="entry name" value="Calcineurin-like_PHP"/>
</dbReference>
<keyword evidence="10" id="KW-0732">Signal</keyword>
<dbReference type="Gene3D" id="3.60.21.10">
    <property type="match status" value="1"/>
</dbReference>
<evidence type="ECO:0000256" key="23">
    <source>
        <dbReference type="ARBA" id="ARBA00058748"/>
    </source>
</evidence>
<feature type="binding site" evidence="27">
    <location>
        <position position="67"/>
    </location>
    <ligand>
        <name>Zn(2+)</name>
        <dbReference type="ChEBI" id="CHEBI:29105"/>
        <label>1</label>
    </ligand>
</feature>
<dbReference type="GO" id="GO:0034480">
    <property type="term" value="F:phosphatidylcholine phospholipase C activity"/>
    <property type="evidence" value="ECO:0007669"/>
    <property type="project" value="UniProtKB-EC"/>
</dbReference>
<comment type="caution">
    <text evidence="31">The sequence shown here is derived from an EMBL/GenBank/DDBJ whole genome shotgun (WGS) entry which is preliminary data.</text>
</comment>
<accession>A0A8S3Z726</accession>
<reference evidence="31" key="1">
    <citation type="submission" date="2021-04" db="EMBL/GenBank/DDBJ databases">
        <authorList>
            <consortium name="Molecular Ecology Group"/>
        </authorList>
    </citation>
    <scope>NUCLEOTIDE SEQUENCE</scope>
</reference>
<feature type="domain" description="Calcineurin-like phosphoesterase" evidence="29">
    <location>
        <begin position="60"/>
        <end position="323"/>
    </location>
</feature>
<feature type="disulfide bond" evidence="28">
    <location>
        <begin position="88"/>
        <end position="111"/>
    </location>
</feature>
<feature type="non-terminal residue" evidence="31">
    <location>
        <position position="489"/>
    </location>
</feature>
<evidence type="ECO:0000256" key="2">
    <source>
        <dbReference type="ARBA" id="ARBA00004371"/>
    </source>
</evidence>
<feature type="disulfide bond" evidence="28">
    <location>
        <begin position="246"/>
        <end position="294"/>
    </location>
</feature>
<evidence type="ECO:0000313" key="32">
    <source>
        <dbReference type="Proteomes" id="UP000678393"/>
    </source>
</evidence>
<evidence type="ECO:0000256" key="28">
    <source>
        <dbReference type="PIRSR" id="PIRSR000948-2"/>
    </source>
</evidence>
<dbReference type="InterPro" id="IPR011160">
    <property type="entry name" value="Sphingomy_PDE"/>
</dbReference>
<dbReference type="GO" id="GO:0061750">
    <property type="term" value="F:acid sphingomyelin phosphodiesterase activity"/>
    <property type="evidence" value="ECO:0007669"/>
    <property type="project" value="TreeGrafter"/>
</dbReference>
<evidence type="ECO:0000256" key="21">
    <source>
        <dbReference type="ARBA" id="ARBA00053461"/>
    </source>
</evidence>
<dbReference type="EC" id="3.1.4.3" evidence="5"/>
<gene>
    <name evidence="31" type="ORF">CUNI_LOCUS10761</name>
</gene>
<dbReference type="InterPro" id="IPR029052">
    <property type="entry name" value="Metallo-depent_PP-like"/>
</dbReference>
<dbReference type="GO" id="GO:0016798">
    <property type="term" value="F:hydrolase activity, acting on glycosyl bonds"/>
    <property type="evidence" value="ECO:0007669"/>
    <property type="project" value="UniProtKB-KW"/>
</dbReference>
<evidence type="ECO:0000256" key="14">
    <source>
        <dbReference type="ARBA" id="ARBA00023157"/>
    </source>
</evidence>
<keyword evidence="9 27" id="KW-0479">Metal-binding</keyword>
<dbReference type="GO" id="GO:0005615">
    <property type="term" value="C:extracellular space"/>
    <property type="evidence" value="ECO:0007669"/>
    <property type="project" value="TreeGrafter"/>
</dbReference>
<dbReference type="GO" id="GO:0046872">
    <property type="term" value="F:metal ion binding"/>
    <property type="evidence" value="ECO:0007669"/>
    <property type="project" value="UniProtKB-KW"/>
</dbReference>